<dbReference type="GO" id="GO:0008732">
    <property type="term" value="F:L-allo-threonine aldolase activity"/>
    <property type="evidence" value="ECO:0007669"/>
    <property type="project" value="TreeGrafter"/>
</dbReference>
<dbReference type="Proteomes" id="UP000186004">
    <property type="component" value="Unassembled WGS sequence"/>
</dbReference>
<dbReference type="SUPFAM" id="SSF53383">
    <property type="entry name" value="PLP-dependent transferases"/>
    <property type="match status" value="1"/>
</dbReference>
<keyword evidence="3" id="KW-0663">Pyridoxal phosphate</keyword>
<dbReference type="RefSeq" id="WP_076466535.1">
    <property type="nucleotide sequence ID" value="NZ_FTNF01000001.1"/>
</dbReference>
<evidence type="ECO:0000256" key="1">
    <source>
        <dbReference type="ARBA" id="ARBA00001933"/>
    </source>
</evidence>
<dbReference type="PANTHER" id="PTHR48097">
    <property type="entry name" value="L-THREONINE ALDOLASE-RELATED"/>
    <property type="match status" value="1"/>
</dbReference>
<dbReference type="Gene3D" id="3.40.640.10">
    <property type="entry name" value="Type I PLP-dependent aspartate aminotransferase-like (Major domain)"/>
    <property type="match status" value="1"/>
</dbReference>
<protein>
    <submittedName>
        <fullName evidence="5">L-threonine aldolase</fullName>
    </submittedName>
</protein>
<evidence type="ECO:0000313" key="6">
    <source>
        <dbReference type="Proteomes" id="UP000186004"/>
    </source>
</evidence>
<evidence type="ECO:0000256" key="2">
    <source>
        <dbReference type="ARBA" id="ARBA00006966"/>
    </source>
</evidence>
<feature type="domain" description="Aromatic amino acid beta-eliminating lyase/threonine aldolase" evidence="4">
    <location>
        <begin position="26"/>
        <end position="287"/>
    </location>
</feature>
<dbReference type="InterPro" id="IPR015424">
    <property type="entry name" value="PyrdxlP-dep_Trfase"/>
</dbReference>
<dbReference type="InterPro" id="IPR015422">
    <property type="entry name" value="PyrdxlP-dep_Trfase_small"/>
</dbReference>
<dbReference type="EMBL" id="FTNF01000001">
    <property type="protein sequence ID" value="SIQ08927.1"/>
    <property type="molecule type" value="Genomic_DNA"/>
</dbReference>
<dbReference type="AlphaFoldDB" id="A0A1N6PXA6"/>
<comment type="cofactor">
    <cofactor evidence="1">
        <name>pyridoxal 5'-phosphate</name>
        <dbReference type="ChEBI" id="CHEBI:597326"/>
    </cofactor>
</comment>
<dbReference type="Pfam" id="PF01212">
    <property type="entry name" value="Beta_elim_lyase"/>
    <property type="match status" value="1"/>
</dbReference>
<keyword evidence="6" id="KW-1185">Reference proteome</keyword>
<dbReference type="InterPro" id="IPR015421">
    <property type="entry name" value="PyrdxlP-dep_Trfase_major"/>
</dbReference>
<dbReference type="PANTHER" id="PTHR48097:SF9">
    <property type="entry name" value="L-THREONINE ALDOLASE"/>
    <property type="match status" value="1"/>
</dbReference>
<dbReference type="STRING" id="1198245.SAMN05444858_10165"/>
<organism evidence="5 6">
    <name type="scientific">Micromonospora avicenniae</name>
    <dbReference type="NCBI Taxonomy" id="1198245"/>
    <lineage>
        <taxon>Bacteria</taxon>
        <taxon>Bacillati</taxon>
        <taxon>Actinomycetota</taxon>
        <taxon>Actinomycetes</taxon>
        <taxon>Micromonosporales</taxon>
        <taxon>Micromonosporaceae</taxon>
        <taxon>Micromonospora</taxon>
    </lineage>
</organism>
<dbReference type="GO" id="GO:0006545">
    <property type="term" value="P:glycine biosynthetic process"/>
    <property type="evidence" value="ECO:0007669"/>
    <property type="project" value="TreeGrafter"/>
</dbReference>
<dbReference type="OrthoDB" id="9774495at2"/>
<sequence length="367" mass="39522">MHDTRQRRLAAQAASDRILSGARPATMRDHLAALAAGGDLDGQPDFYGDGPVATVEERVAELLGAEAAVFFPTGTMAQQVALRYGADRSGRRTAALHPLGHQEVHERHALAHLGGLRSTWPTTMPRNPTADEISALAEPVSTVVFELPLRDAGFVLPSWDELVAACAAARAIGARVHFDGARIWESTPYLAHTLSEIAGLADSTYVSFYKTLGGISGAVLAGTTELAAYARVWRHRYGGQLFQQWPAALSALAGLDRVLPRVPEYVRHARTVAAALATLPGARVYPDPPHTHQFRLWLPHPAKTLNDAALALAEKEKVWFVGGWQETEVPGVSRAEVTVAGPGLEWSAEDVVEIGERFLHVAGALRD</sequence>
<accession>A0A1N6PXA6</accession>
<reference evidence="5 6" key="1">
    <citation type="submission" date="2017-01" db="EMBL/GenBank/DDBJ databases">
        <authorList>
            <person name="Mah S.A."/>
            <person name="Swanson W.J."/>
            <person name="Moy G.W."/>
            <person name="Vacquier V.D."/>
        </authorList>
    </citation>
    <scope>NUCLEOTIDE SEQUENCE [LARGE SCALE GENOMIC DNA]</scope>
    <source>
        <strain evidence="5 6">DSM 45758</strain>
    </source>
</reference>
<evidence type="ECO:0000313" key="5">
    <source>
        <dbReference type="EMBL" id="SIQ08927.1"/>
    </source>
</evidence>
<evidence type="ECO:0000256" key="3">
    <source>
        <dbReference type="ARBA" id="ARBA00022898"/>
    </source>
</evidence>
<gene>
    <name evidence="5" type="ORF">SAMN05444858_10165</name>
</gene>
<comment type="similarity">
    <text evidence="2">Belongs to the threonine aldolase family.</text>
</comment>
<dbReference type="GO" id="GO:0006567">
    <property type="term" value="P:L-threonine catabolic process"/>
    <property type="evidence" value="ECO:0007669"/>
    <property type="project" value="TreeGrafter"/>
</dbReference>
<evidence type="ECO:0000259" key="4">
    <source>
        <dbReference type="Pfam" id="PF01212"/>
    </source>
</evidence>
<dbReference type="Gene3D" id="3.90.1150.10">
    <property type="entry name" value="Aspartate Aminotransferase, domain 1"/>
    <property type="match status" value="1"/>
</dbReference>
<proteinExistence type="inferred from homology"/>
<dbReference type="GO" id="GO:0005829">
    <property type="term" value="C:cytosol"/>
    <property type="evidence" value="ECO:0007669"/>
    <property type="project" value="TreeGrafter"/>
</dbReference>
<name>A0A1N6PXA6_9ACTN</name>
<dbReference type="InterPro" id="IPR001597">
    <property type="entry name" value="ArAA_b-elim_lyase/Thr_aldolase"/>
</dbReference>